<dbReference type="EMBL" id="BPWL01000005">
    <property type="protein sequence ID" value="GJJ10533.1"/>
    <property type="molecule type" value="Genomic_DNA"/>
</dbReference>
<feature type="compositionally biased region" description="Polar residues" evidence="4">
    <location>
        <begin position="1234"/>
        <end position="1245"/>
    </location>
</feature>
<feature type="compositionally biased region" description="Polar residues" evidence="4">
    <location>
        <begin position="646"/>
        <end position="657"/>
    </location>
</feature>
<dbReference type="AlphaFoldDB" id="A0AAV5AAM7"/>
<feature type="region of interest" description="Disordered" evidence="4">
    <location>
        <begin position="1026"/>
        <end position="1245"/>
    </location>
</feature>
<gene>
    <name evidence="5" type="ORF">Clacol_004760</name>
</gene>
<dbReference type="PANTHER" id="PTHR24198">
    <property type="entry name" value="ANKYRIN REPEAT AND PROTEIN KINASE DOMAIN-CONTAINING PROTEIN"/>
    <property type="match status" value="1"/>
</dbReference>
<organism evidence="5 6">
    <name type="scientific">Clathrus columnatus</name>
    <dbReference type="NCBI Taxonomy" id="1419009"/>
    <lineage>
        <taxon>Eukaryota</taxon>
        <taxon>Fungi</taxon>
        <taxon>Dikarya</taxon>
        <taxon>Basidiomycota</taxon>
        <taxon>Agaricomycotina</taxon>
        <taxon>Agaricomycetes</taxon>
        <taxon>Phallomycetidae</taxon>
        <taxon>Phallales</taxon>
        <taxon>Clathraceae</taxon>
        <taxon>Clathrus</taxon>
    </lineage>
</organism>
<accession>A0AAV5AAM7</accession>
<dbReference type="PROSITE" id="PS50088">
    <property type="entry name" value="ANK_REPEAT"/>
    <property type="match status" value="2"/>
</dbReference>
<dbReference type="PANTHER" id="PTHR24198:SF194">
    <property type="entry name" value="INVERSIN-A"/>
    <property type="match status" value="1"/>
</dbReference>
<evidence type="ECO:0000256" key="4">
    <source>
        <dbReference type="SAM" id="MobiDB-lite"/>
    </source>
</evidence>
<comment type="caution">
    <text evidence="5">The sequence shown here is derived from an EMBL/GenBank/DDBJ whole genome shotgun (WGS) entry which is preliminary data.</text>
</comment>
<feature type="repeat" description="ANK" evidence="3">
    <location>
        <begin position="49"/>
        <end position="81"/>
    </location>
</feature>
<feature type="compositionally biased region" description="Low complexity" evidence="4">
    <location>
        <begin position="412"/>
        <end position="422"/>
    </location>
</feature>
<feature type="compositionally biased region" description="Polar residues" evidence="4">
    <location>
        <begin position="1203"/>
        <end position="1212"/>
    </location>
</feature>
<feature type="compositionally biased region" description="Acidic residues" evidence="4">
    <location>
        <begin position="579"/>
        <end position="611"/>
    </location>
</feature>
<evidence type="ECO:0000256" key="1">
    <source>
        <dbReference type="ARBA" id="ARBA00022737"/>
    </source>
</evidence>
<dbReference type="Proteomes" id="UP001050691">
    <property type="component" value="Unassembled WGS sequence"/>
</dbReference>
<sequence length="1261" mass="137594">MPSRRETRNNAIPDPQYAFLGLHQAALSGNVGLVEYALSEGQPVDAVWDGISALHAAAAGGSEHVARLLIENGADVNLGSIVLTFLLKAASPDSSIPPERSEALLNPGSTPLHYACAHNNTAVARLLLAAGAAPHVPDKRGVTPLDLLPPTTAVPSSHSLGSSPPADTLRAVIREYYENEKAKEKEFNKSQSNQTLRSQTKSGSILGVQRLEDEADLTLANSSSNPNDMLISIPLASKRVPVKRSLENLLSMGLSVSPKHISPPSSSTAVSTISSRKSPPPSPAKFTFGTATQIGTPTHLPSRQTSPPPPPFVYSERRPSLPHAFTVSSTLSSSQPQMPIQQLSLSASDESSRPRSADGRGAFPHDESDQSTAVPLLSDSHHTSSPSVRSPPPHLTSFDAPRHSHSHHTHTHSATLPTAALPSPTVAKPPRMKRSLLSLFGKNRDEKEDHERDRSRSKEKDKEKERERSFSRPSFSTLSRPSFSAFGSNGGPAPIPLPSRPSPIPIPPRAHTSISNSGSSQLATVPPSETVNEVHTAPAERTSFNTVIRSSRLKHADEDEDEEEYGVELRRRGGVYDYIENDEAASDEESEEWEAEEEMASTSEDESEDEHQDEKLIINSREINVNGNKSIETPKHVMDSAPEDTGTPSVPQAQHIISASTAATPTTTHSTPLPPATTSSPTQPSILHGLNNGGHYKTSRTHNSNDTTCGLRRSGSLRFELNNGHSVNQSETTKNVITRDHKASDRSFGVGSPDREPKTSLESIVARRSGEGARSPIIRKKSSLGLKERGSSGILREGTVDSSPVKRTPQTGMMTLPRTVSPSKYRTSSSDSKVATQPTKERSRKSNSLSRRSPRTAIPPLPMPIKVIEATHPNAANVSYIAGCSSASEDESSRHRTCPSHSKNPISVGVNLRSVSSHAEAEALVKLAAKEIIAMASNPNEFNGDIPQMSLAEQLARYGETLQIERRFARGEAQRWKNVNDESGVDDQTIGPDEENKWEARKAVEEEERRRKVRERMMWSQRNLDRYAKAENKDKDKERIKDKDKDKQDTDFGYILQRTTSHEKDDARISPLPFTKGLSPNGFRRPHTSDSVQSNASGSTVTPPRFGHNSTHSSSNIRFTPANQPLRVFQRETPRSGSFDYDRPKFSTTNPISGRRSEDLYRKRYKETEADEERDHHHQQEPNHFGFTMPASQNQLPAPVPGNITSSPSSITPVLPDASITTTNTSTIDDWGSTAGQPTVSGTTRPLKQRFGLKSLFGKNK</sequence>
<feature type="compositionally biased region" description="Basic and acidic residues" evidence="4">
    <location>
        <begin position="350"/>
        <end position="368"/>
    </location>
</feature>
<feature type="repeat" description="ANK" evidence="3">
    <location>
        <begin position="107"/>
        <end position="139"/>
    </location>
</feature>
<feature type="compositionally biased region" description="Polar residues" evidence="4">
    <location>
        <begin position="723"/>
        <end position="736"/>
    </location>
</feature>
<feature type="compositionally biased region" description="Basic and acidic residues" evidence="4">
    <location>
        <begin position="994"/>
        <end position="1010"/>
    </location>
</feature>
<feature type="compositionally biased region" description="Polar residues" evidence="4">
    <location>
        <begin position="1089"/>
        <end position="1123"/>
    </location>
</feature>
<dbReference type="SUPFAM" id="SSF48403">
    <property type="entry name" value="Ankyrin repeat"/>
    <property type="match status" value="1"/>
</dbReference>
<feature type="compositionally biased region" description="Basic and acidic residues" evidence="4">
    <location>
        <begin position="442"/>
        <end position="470"/>
    </location>
</feature>
<feature type="compositionally biased region" description="Polar residues" evidence="4">
    <location>
        <begin position="326"/>
        <end position="349"/>
    </location>
</feature>
<feature type="compositionally biased region" description="Basic and acidic residues" evidence="4">
    <location>
        <begin position="1155"/>
        <end position="1181"/>
    </location>
</feature>
<evidence type="ECO:0000256" key="2">
    <source>
        <dbReference type="ARBA" id="ARBA00023043"/>
    </source>
</evidence>
<dbReference type="PROSITE" id="PS50297">
    <property type="entry name" value="ANK_REP_REGION"/>
    <property type="match status" value="2"/>
</dbReference>
<feature type="compositionally biased region" description="Polar residues" evidence="4">
    <location>
        <begin position="477"/>
        <end position="487"/>
    </location>
</feature>
<dbReference type="Gene3D" id="1.25.40.20">
    <property type="entry name" value="Ankyrin repeat-containing domain"/>
    <property type="match status" value="1"/>
</dbReference>
<feature type="region of interest" description="Disordered" evidence="4">
    <location>
        <begin position="979"/>
        <end position="1013"/>
    </location>
</feature>
<feature type="compositionally biased region" description="Pro residues" evidence="4">
    <location>
        <begin position="493"/>
        <end position="508"/>
    </location>
</feature>
<feature type="compositionally biased region" description="Low complexity" evidence="4">
    <location>
        <begin position="262"/>
        <end position="277"/>
    </location>
</feature>
<feature type="compositionally biased region" description="Polar residues" evidence="4">
    <location>
        <begin position="289"/>
        <end position="305"/>
    </location>
</feature>
<proteinExistence type="predicted"/>
<dbReference type="InterPro" id="IPR036770">
    <property type="entry name" value="Ankyrin_rpt-contain_sf"/>
</dbReference>
<feature type="region of interest" description="Disordered" evidence="4">
    <location>
        <begin position="578"/>
        <end position="709"/>
    </location>
</feature>
<feature type="region of interest" description="Disordered" evidence="4">
    <location>
        <begin position="255"/>
        <end position="545"/>
    </location>
</feature>
<feature type="region of interest" description="Disordered" evidence="4">
    <location>
        <begin position="721"/>
        <end position="860"/>
    </location>
</feature>
<feature type="compositionally biased region" description="Polar residues" evidence="4">
    <location>
        <begin position="512"/>
        <end position="533"/>
    </location>
</feature>
<dbReference type="Pfam" id="PF12796">
    <property type="entry name" value="Ank_2"/>
    <property type="match status" value="1"/>
</dbReference>
<dbReference type="Pfam" id="PF13857">
    <property type="entry name" value="Ank_5"/>
    <property type="match status" value="1"/>
</dbReference>
<protein>
    <submittedName>
        <fullName evidence="5">Uncharacterized protein</fullName>
    </submittedName>
</protein>
<reference evidence="5" key="1">
    <citation type="submission" date="2021-10" db="EMBL/GenBank/DDBJ databases">
        <title>De novo Genome Assembly of Clathrus columnatus (Basidiomycota, Fungi) Using Illumina and Nanopore Sequence Data.</title>
        <authorList>
            <person name="Ogiso-Tanaka E."/>
            <person name="Itagaki H."/>
            <person name="Hosoya T."/>
            <person name="Hosaka K."/>
        </authorList>
    </citation>
    <scope>NUCLEOTIDE SEQUENCE</scope>
    <source>
        <strain evidence="5">MO-923</strain>
    </source>
</reference>
<name>A0AAV5AAM7_9AGAM</name>
<feature type="compositionally biased region" description="Basic and acidic residues" evidence="4">
    <location>
        <begin position="1026"/>
        <end position="1050"/>
    </location>
</feature>
<keyword evidence="2 3" id="KW-0040">ANK repeat</keyword>
<evidence type="ECO:0000313" key="6">
    <source>
        <dbReference type="Proteomes" id="UP001050691"/>
    </source>
</evidence>
<dbReference type="SMART" id="SM00248">
    <property type="entry name" value="ANK"/>
    <property type="match status" value="3"/>
</dbReference>
<dbReference type="InterPro" id="IPR002110">
    <property type="entry name" value="Ankyrin_rpt"/>
</dbReference>
<evidence type="ECO:0000256" key="3">
    <source>
        <dbReference type="PROSITE-ProRule" id="PRU00023"/>
    </source>
</evidence>
<feature type="compositionally biased region" description="Basic and acidic residues" evidence="4">
    <location>
        <begin position="1129"/>
        <end position="1145"/>
    </location>
</feature>
<feature type="compositionally biased region" description="Low complexity" evidence="4">
    <location>
        <begin position="658"/>
        <end position="685"/>
    </location>
</feature>
<feature type="compositionally biased region" description="Polar residues" evidence="4">
    <location>
        <begin position="808"/>
        <end position="838"/>
    </location>
</feature>
<feature type="compositionally biased region" description="Polar residues" evidence="4">
    <location>
        <begin position="621"/>
        <end position="631"/>
    </location>
</feature>
<keyword evidence="6" id="KW-1185">Reference proteome</keyword>
<feature type="compositionally biased region" description="Low complexity" evidence="4">
    <location>
        <begin position="1219"/>
        <end position="1230"/>
    </location>
</feature>
<keyword evidence="1" id="KW-0677">Repeat</keyword>
<evidence type="ECO:0000313" key="5">
    <source>
        <dbReference type="EMBL" id="GJJ10533.1"/>
    </source>
</evidence>